<keyword evidence="3 4" id="KW-0413">Isomerase</keyword>
<dbReference type="Gene3D" id="3.40.50.10490">
    <property type="entry name" value="Glucose-6-phosphate isomerase like protein, domain 1"/>
    <property type="match status" value="3"/>
</dbReference>
<dbReference type="RefSeq" id="WP_343991255.1">
    <property type="nucleotide sequence ID" value="NZ_BAAALG010000002.1"/>
</dbReference>
<dbReference type="PRINTS" id="PR00662">
    <property type="entry name" value="G6PISOMERASE"/>
</dbReference>
<keyword evidence="1" id="KW-0312">Gluconeogenesis</keyword>
<evidence type="ECO:0000313" key="4">
    <source>
        <dbReference type="EMBL" id="GAA1093555.1"/>
    </source>
</evidence>
<organism evidence="4 5">
    <name type="scientific">Nocardioides dubius</name>
    <dbReference type="NCBI Taxonomy" id="317019"/>
    <lineage>
        <taxon>Bacteria</taxon>
        <taxon>Bacillati</taxon>
        <taxon>Actinomycetota</taxon>
        <taxon>Actinomycetes</taxon>
        <taxon>Propionibacteriales</taxon>
        <taxon>Nocardioidaceae</taxon>
        <taxon>Nocardioides</taxon>
    </lineage>
</organism>
<keyword evidence="5" id="KW-1185">Reference proteome</keyword>
<dbReference type="InterPro" id="IPR046348">
    <property type="entry name" value="SIS_dom_sf"/>
</dbReference>
<dbReference type="InterPro" id="IPR001672">
    <property type="entry name" value="G6P_Isomerase"/>
</dbReference>
<protein>
    <submittedName>
        <fullName evidence="4">Glucose-6-phosphate isomerase</fullName>
    </submittedName>
</protein>
<keyword evidence="2" id="KW-0324">Glycolysis</keyword>
<comment type="caution">
    <text evidence="4">The sequence shown here is derived from an EMBL/GenBank/DDBJ whole genome shotgun (WGS) entry which is preliminary data.</text>
</comment>
<evidence type="ECO:0000313" key="5">
    <source>
        <dbReference type="Proteomes" id="UP001501581"/>
    </source>
</evidence>
<dbReference type="Proteomes" id="UP001501581">
    <property type="component" value="Unassembled WGS sequence"/>
</dbReference>
<gene>
    <name evidence="4" type="ORF">GCM10009668_06260</name>
</gene>
<proteinExistence type="predicted"/>
<evidence type="ECO:0000256" key="3">
    <source>
        <dbReference type="ARBA" id="ARBA00023235"/>
    </source>
</evidence>
<dbReference type="GO" id="GO:0016853">
    <property type="term" value="F:isomerase activity"/>
    <property type="evidence" value="ECO:0007669"/>
    <property type="project" value="UniProtKB-KW"/>
</dbReference>
<accession>A0ABP4E8C3</accession>
<dbReference type="EMBL" id="BAAALG010000002">
    <property type="protein sequence ID" value="GAA1093555.1"/>
    <property type="molecule type" value="Genomic_DNA"/>
</dbReference>
<reference evidence="5" key="1">
    <citation type="journal article" date="2019" name="Int. J. Syst. Evol. Microbiol.">
        <title>The Global Catalogue of Microorganisms (GCM) 10K type strain sequencing project: providing services to taxonomists for standard genome sequencing and annotation.</title>
        <authorList>
            <consortium name="The Broad Institute Genomics Platform"/>
            <consortium name="The Broad Institute Genome Sequencing Center for Infectious Disease"/>
            <person name="Wu L."/>
            <person name="Ma J."/>
        </authorList>
    </citation>
    <scope>NUCLEOTIDE SEQUENCE [LARGE SCALE GENOMIC DNA]</scope>
    <source>
        <strain evidence="5">JCM 13008</strain>
    </source>
</reference>
<dbReference type="PROSITE" id="PS51463">
    <property type="entry name" value="P_GLUCOSE_ISOMERASE_3"/>
    <property type="match status" value="1"/>
</dbReference>
<evidence type="ECO:0000256" key="1">
    <source>
        <dbReference type="ARBA" id="ARBA00022432"/>
    </source>
</evidence>
<sequence length="552" mass="57609">MSSGQAESLGWVRTEGPGFTVRLNHPDRARVREALDALLADRVASRLFAGDATLWGPEAQDEAGKRLGWVDLHDTSRDLIGQITALRDELHADGVRHVVLCGMGGSSLAPEVICQGAGVPLRVLDSSSPDVVRRAIEDDLAGTVVVVSSKSGGTVETDSQRRIFDRAFRAAGIDPASRIVVVTDPGSPLETDARAAGHRVFLADPEVGGRYSALSAFGLVPSGLAGVDVAQLLDDAATIAPSLAADDQANPALWLGAVLGLAARAGVDKLVLAEAGAPFAELGIWAEQLIAESTGKEGTGILPIAVGDTSKPNVVPSTPDSVVATWGPNFVLDHVAPASGIGAAVDAGLGAQFLLWEAAVAVAGRILEINPFDQPDVESSKAAAREMLGGTVASPVPRCSSASIDIYAAGWLAAPITSADDAVAALLARIDPEHGYLAVQAYLDAERDADVARLRDLLAARTGRPVTFGWGPRFLHSTGQYHKGGPATGVFLQLTCEPEQDLDVPGREFTLQQFITAQAIGDGQILTQRGRPVLRLHAQKPGGFNDVVRALR</sequence>
<dbReference type="PANTHER" id="PTHR11469:SF1">
    <property type="entry name" value="GLUCOSE-6-PHOSPHATE ISOMERASE"/>
    <property type="match status" value="1"/>
</dbReference>
<evidence type="ECO:0000256" key="2">
    <source>
        <dbReference type="ARBA" id="ARBA00023152"/>
    </source>
</evidence>
<dbReference type="SUPFAM" id="SSF53697">
    <property type="entry name" value="SIS domain"/>
    <property type="match status" value="1"/>
</dbReference>
<name>A0ABP4E8C3_9ACTN</name>
<dbReference type="PANTHER" id="PTHR11469">
    <property type="entry name" value="GLUCOSE-6-PHOSPHATE ISOMERASE"/>
    <property type="match status" value="1"/>
</dbReference>